<name>A0A133XSX7_9LACT</name>
<keyword evidence="16" id="KW-1185">Reference proteome</keyword>
<feature type="domain" description="Polymerase/histidinol phosphatase N-terminal" evidence="12">
    <location>
        <begin position="4"/>
        <end position="71"/>
    </location>
</feature>
<dbReference type="InterPro" id="IPR029460">
    <property type="entry name" value="DNAPol_HHH"/>
</dbReference>
<dbReference type="Proteomes" id="UP000234775">
    <property type="component" value="Unassembled WGS sequence"/>
</dbReference>
<dbReference type="CDD" id="cd04485">
    <property type="entry name" value="DnaE_OBF"/>
    <property type="match status" value="1"/>
</dbReference>
<comment type="function">
    <text evidence="9">DNA polymerase III is a complex, multichain enzyme responsible for most of the replicative synthesis in bacteria. This DNA polymerase also exhibits 3' to 5' exonuclease activity. The alpha chain is the DNA polymerase.</text>
</comment>
<dbReference type="GO" id="GO:0003887">
    <property type="term" value="F:DNA-directed DNA polymerase activity"/>
    <property type="evidence" value="ECO:0007669"/>
    <property type="project" value="UniProtKB-KW"/>
</dbReference>
<evidence type="ECO:0000256" key="8">
    <source>
        <dbReference type="ARBA" id="ARBA00022932"/>
    </source>
</evidence>
<dbReference type="Gene3D" id="1.10.10.1600">
    <property type="entry name" value="Bacterial DNA polymerase III alpha subunit, thumb domain"/>
    <property type="match status" value="1"/>
</dbReference>
<evidence type="ECO:0000313" key="14">
    <source>
        <dbReference type="EMBL" id="PKY91751.1"/>
    </source>
</evidence>
<dbReference type="InterPro" id="IPR004013">
    <property type="entry name" value="PHP_dom"/>
</dbReference>
<proteinExistence type="inferred from homology"/>
<dbReference type="NCBIfam" id="TIGR00594">
    <property type="entry name" value="polc"/>
    <property type="match status" value="1"/>
</dbReference>
<comment type="subcellular location">
    <subcellularLocation>
        <location evidence="1">Cytoplasm</location>
    </subcellularLocation>
</comment>
<evidence type="ECO:0000256" key="3">
    <source>
        <dbReference type="ARBA" id="ARBA00012417"/>
    </source>
</evidence>
<dbReference type="InterPro" id="IPR011708">
    <property type="entry name" value="DNA_pol3_alpha_NTPase_dom"/>
</dbReference>
<dbReference type="Proteomes" id="UP000070422">
    <property type="component" value="Unassembled WGS sequence"/>
</dbReference>
<dbReference type="GO" id="GO:0006260">
    <property type="term" value="P:DNA replication"/>
    <property type="evidence" value="ECO:0007669"/>
    <property type="project" value="UniProtKB-KW"/>
</dbReference>
<evidence type="ECO:0000259" key="12">
    <source>
        <dbReference type="SMART" id="SM00481"/>
    </source>
</evidence>
<comment type="subunit">
    <text evidence="10">DNA polymerase III contains a core (composed of alpha, epsilon and theta chains) that associates with a tau subunit. This core dimerizes to form the POLIII' complex. PolIII' associates with the gamma complex (composed of gamma, delta, delta', psi and chi chains) and with the beta chain to form the complete DNA polymerase III complex.</text>
</comment>
<protein>
    <recommendedName>
        <fullName evidence="4">DNA polymerase III subunit alpha</fullName>
        <ecNumber evidence="3">2.7.7.7</ecNumber>
    </recommendedName>
</protein>
<dbReference type="PATRIC" id="fig|87541.4.peg.1519"/>
<accession>A0A133XSX7</accession>
<dbReference type="InterPro" id="IPR003141">
    <property type="entry name" value="Pol/His_phosphatase_N"/>
</dbReference>
<dbReference type="CDD" id="cd07431">
    <property type="entry name" value="PHP_PolIIIA"/>
    <property type="match status" value="1"/>
</dbReference>
<comment type="catalytic activity">
    <reaction evidence="11">
        <text>DNA(n) + a 2'-deoxyribonucleoside 5'-triphosphate = DNA(n+1) + diphosphate</text>
        <dbReference type="Rhea" id="RHEA:22508"/>
        <dbReference type="Rhea" id="RHEA-COMP:17339"/>
        <dbReference type="Rhea" id="RHEA-COMP:17340"/>
        <dbReference type="ChEBI" id="CHEBI:33019"/>
        <dbReference type="ChEBI" id="CHEBI:61560"/>
        <dbReference type="ChEBI" id="CHEBI:173112"/>
        <dbReference type="EC" id="2.7.7.7"/>
    </reaction>
</comment>
<dbReference type="PANTHER" id="PTHR32294:SF0">
    <property type="entry name" value="DNA POLYMERASE III SUBUNIT ALPHA"/>
    <property type="match status" value="1"/>
</dbReference>
<dbReference type="Pfam" id="PF07733">
    <property type="entry name" value="DNA_pol3_alpha"/>
    <property type="match status" value="1"/>
</dbReference>
<evidence type="ECO:0000256" key="5">
    <source>
        <dbReference type="ARBA" id="ARBA00022679"/>
    </source>
</evidence>
<dbReference type="Pfam" id="PF17657">
    <property type="entry name" value="DNA_pol3_finger"/>
    <property type="match status" value="1"/>
</dbReference>
<reference evidence="13 15" key="1">
    <citation type="submission" date="2016-01" db="EMBL/GenBank/DDBJ databases">
        <authorList>
            <person name="Oliw E.H."/>
        </authorList>
    </citation>
    <scope>NUCLEOTIDE SEQUENCE [LARGE SCALE GENOMIC DNA]</scope>
    <source>
        <strain evidence="13 15">KA00635</strain>
    </source>
</reference>
<organism evidence="13 15">
    <name type="scientific">Aerococcus christensenii</name>
    <dbReference type="NCBI Taxonomy" id="87541"/>
    <lineage>
        <taxon>Bacteria</taxon>
        <taxon>Bacillati</taxon>
        <taxon>Bacillota</taxon>
        <taxon>Bacilli</taxon>
        <taxon>Lactobacillales</taxon>
        <taxon>Aerococcaceae</taxon>
        <taxon>Aerococcus</taxon>
    </lineage>
</organism>
<dbReference type="PANTHER" id="PTHR32294">
    <property type="entry name" value="DNA POLYMERASE III SUBUNIT ALPHA"/>
    <property type="match status" value="1"/>
</dbReference>
<gene>
    <name evidence="14" type="ORF">CYJ27_03515</name>
    <name evidence="13" type="ORF">HMPREF3187_01531</name>
</gene>
<comment type="similarity">
    <text evidence="2">Belongs to the DNA polymerase type-C family. DnaE subfamily.</text>
</comment>
<evidence type="ECO:0000256" key="1">
    <source>
        <dbReference type="ARBA" id="ARBA00004496"/>
    </source>
</evidence>
<keyword evidence="5" id="KW-0808">Transferase</keyword>
<comment type="caution">
    <text evidence="13">The sequence shown here is derived from an EMBL/GenBank/DDBJ whole genome shotgun (WGS) entry which is preliminary data.</text>
</comment>
<dbReference type="STRING" id="87541.AWM71_05415"/>
<dbReference type="EMBL" id="LSCQ01000086">
    <property type="protein sequence ID" value="KXB34030.1"/>
    <property type="molecule type" value="Genomic_DNA"/>
</dbReference>
<dbReference type="SMART" id="SM00481">
    <property type="entry name" value="POLIIIAc"/>
    <property type="match status" value="1"/>
</dbReference>
<dbReference type="Pfam" id="PF01336">
    <property type="entry name" value="tRNA_anti-codon"/>
    <property type="match status" value="1"/>
</dbReference>
<evidence type="ECO:0000313" key="13">
    <source>
        <dbReference type="EMBL" id="KXB34030.1"/>
    </source>
</evidence>
<evidence type="ECO:0000313" key="16">
    <source>
        <dbReference type="Proteomes" id="UP000234775"/>
    </source>
</evidence>
<dbReference type="InterPro" id="IPR012340">
    <property type="entry name" value="NA-bd_OB-fold"/>
</dbReference>
<dbReference type="InterPro" id="IPR041931">
    <property type="entry name" value="DNA_pol3_alpha_thumb_dom"/>
</dbReference>
<dbReference type="Gene3D" id="2.40.50.140">
    <property type="entry name" value="Nucleic acid-binding proteins"/>
    <property type="match status" value="1"/>
</dbReference>
<dbReference type="InterPro" id="IPR004365">
    <property type="entry name" value="NA-bd_OB_tRNA"/>
</dbReference>
<dbReference type="OrthoDB" id="9803237at2"/>
<evidence type="ECO:0000256" key="4">
    <source>
        <dbReference type="ARBA" id="ARBA00019114"/>
    </source>
</evidence>
<dbReference type="InterPro" id="IPR004805">
    <property type="entry name" value="DnaE2/DnaE/PolC"/>
</dbReference>
<dbReference type="Pfam" id="PF14579">
    <property type="entry name" value="HHH_6"/>
    <property type="match status" value="1"/>
</dbReference>
<dbReference type="InterPro" id="IPR040982">
    <property type="entry name" value="DNA_pol3_finger"/>
</dbReference>
<dbReference type="Gene3D" id="3.20.20.140">
    <property type="entry name" value="Metal-dependent hydrolases"/>
    <property type="match status" value="1"/>
</dbReference>
<dbReference type="GO" id="GO:0008408">
    <property type="term" value="F:3'-5' exonuclease activity"/>
    <property type="evidence" value="ECO:0007669"/>
    <property type="project" value="InterPro"/>
</dbReference>
<dbReference type="GO" id="GO:0005737">
    <property type="term" value="C:cytoplasm"/>
    <property type="evidence" value="ECO:0007669"/>
    <property type="project" value="UniProtKB-SubCell"/>
</dbReference>
<dbReference type="Gene3D" id="1.10.150.870">
    <property type="match status" value="1"/>
</dbReference>
<sequence>MMFVPLNVTSTYTLLKSPMTPKAYVKAGKKLGYSSLGLCDQNVLYGVNEFYQACQQEGIQPLIGLRVAFAIGQANQEEWIVYAQNYQGYQELMEISTWLKSTDSIEIEQERPFLLQNSRNCFLILDSVNGPHINYLKQNQPQLAEKFLEQFQGEKWNGRVYLGIDDQDTYYHSALRTLSKKSGCPLIAMPAVAYEKPGDYFIQRLLQAIDKNEVLEDYQHLAGESGGAFLKQEAAYLKRYQALGLEEAVENCRELANQCQVTLPYHQHLLPRYPLPEGVEVCDYLRQKAEEGLEDRHLLNLPVYKKRLDYELAVIDQMGFSDYFLIVWDVMAYAHRQKIMTGPGRGSAAGSLVAYALKITQVDPIANHLLFERFLNPERKNMPDIDLDFPDDKRQEIVEYVYRKYGSEHVAQISTFGTFQAKKALRDVGHTFGEDKKLIDQWAKTITGMGQGLRDAYQSSPQLQGLVNNHVNGMLWFKTACALEGLPHHVSTHAAGVLLSDKPLVETIPLQAGLNHTIHQSQFTMGEVEAIGLLKIDFLSLSNLTILANGIAAGEKILNQKLEPSVFPRDDQAVYQLFQEGDTLGIFQFESSGIRRVLKRVKPTNMSDLAAVNALYRPGPMQQIDEFVKRKHGQAPITYLHPDLEGILKETYGVMVYQEQVMQVAQKIAGFTLGEADLLRRAMSKKKHALIEQMKEKFVQQAKEKGYSQEKAEEIYHYIASFADYGFNKSHAYAYSYLAYQLAWLKVNLPAAFYYGILSRTKIYEEKGQALYQEAKWRGVTMEVPDVNQSYVGMQVKDAKTLQLGLSDIRAIPRASAYQLVQERLEGGRYKSLFDLMNRLDLKYIRKEVLEQLALSGALDTFGLTRRTLIEEAIPKYIDHITLFGRTSDQQLSLPLFIEGDKQLYAPNIKELPEYDESHLRLGEQRTLGQALTFPLFQDYQPFYRAGLIQATSQLPVSQKVHLLLHIQQIKRIRTQKGQAMAFLQGDDGFGQIEVTVFPKAYIDYAALLHEGREIFLSGKVENRKGKKQVILQTATEVSQRLKDALKKQTSNQKSHLKKEKMYHIRVANRAFASQTKKQLMRLIQKNPGEYRINFTIQEEGKSYVLSDSYRLGNSSEILATLRMMYGKGNVLFL</sequence>
<evidence type="ECO:0000256" key="2">
    <source>
        <dbReference type="ARBA" id="ARBA00009496"/>
    </source>
</evidence>
<evidence type="ECO:0000256" key="10">
    <source>
        <dbReference type="ARBA" id="ARBA00026073"/>
    </source>
</evidence>
<evidence type="ECO:0000256" key="7">
    <source>
        <dbReference type="ARBA" id="ARBA00022705"/>
    </source>
</evidence>
<keyword evidence="6" id="KW-0548">Nucleotidyltransferase</keyword>
<dbReference type="EMBL" id="PKGZ01000002">
    <property type="protein sequence ID" value="PKY91751.1"/>
    <property type="molecule type" value="Genomic_DNA"/>
</dbReference>
<evidence type="ECO:0000313" key="15">
    <source>
        <dbReference type="Proteomes" id="UP000070422"/>
    </source>
</evidence>
<dbReference type="EC" id="2.7.7.7" evidence="3"/>
<keyword evidence="7" id="KW-0235">DNA replication</keyword>
<evidence type="ECO:0000256" key="11">
    <source>
        <dbReference type="ARBA" id="ARBA00049244"/>
    </source>
</evidence>
<evidence type="ECO:0000256" key="6">
    <source>
        <dbReference type="ARBA" id="ARBA00022695"/>
    </source>
</evidence>
<dbReference type="AlphaFoldDB" id="A0A133XSX7"/>
<reference evidence="14 16" key="2">
    <citation type="submission" date="2017-12" db="EMBL/GenBank/DDBJ databases">
        <title>Phylogenetic diversity of female urinary microbiome.</title>
        <authorList>
            <person name="Thomas-White K."/>
            <person name="Wolfe A.J."/>
        </authorList>
    </citation>
    <scope>NUCLEOTIDE SEQUENCE [LARGE SCALE GENOMIC DNA]</scope>
    <source>
        <strain evidence="14 16">UMB0844</strain>
    </source>
</reference>
<keyword evidence="8" id="KW-0239">DNA-directed DNA polymerase</keyword>
<dbReference type="GO" id="GO:0003676">
    <property type="term" value="F:nucleic acid binding"/>
    <property type="evidence" value="ECO:0007669"/>
    <property type="project" value="InterPro"/>
</dbReference>
<dbReference type="RefSeq" id="WP_060937219.1">
    <property type="nucleotide sequence ID" value="NZ_JASOZP010000036.1"/>
</dbReference>
<evidence type="ECO:0000256" key="9">
    <source>
        <dbReference type="ARBA" id="ARBA00025611"/>
    </source>
</evidence>
<dbReference type="Pfam" id="PF02811">
    <property type="entry name" value="PHP"/>
    <property type="match status" value="1"/>
</dbReference>